<evidence type="ECO:0000313" key="10">
    <source>
        <dbReference type="Proteomes" id="UP000194360"/>
    </source>
</evidence>
<evidence type="ECO:0000256" key="3">
    <source>
        <dbReference type="ARBA" id="ARBA00022670"/>
    </source>
</evidence>
<keyword evidence="10" id="KW-1185">Reference proteome</keyword>
<dbReference type="RefSeq" id="WP_085916266.1">
    <property type="nucleotide sequence ID" value="NZ_AP018920.1"/>
</dbReference>
<gene>
    <name evidence="9" type="ORF">BG845_06200</name>
</gene>
<proteinExistence type="predicted"/>
<evidence type="ECO:0000256" key="5">
    <source>
        <dbReference type="ARBA" id="ARBA00022825"/>
    </source>
</evidence>
<dbReference type="PRINTS" id="PR00862">
    <property type="entry name" value="PROLIGOPTASE"/>
</dbReference>
<dbReference type="GO" id="GO:0004252">
    <property type="term" value="F:serine-type endopeptidase activity"/>
    <property type="evidence" value="ECO:0007669"/>
    <property type="project" value="UniProtKB-EC"/>
</dbReference>
<evidence type="ECO:0000313" key="9">
    <source>
        <dbReference type="EMBL" id="OSY35226.1"/>
    </source>
</evidence>
<feature type="domain" description="Peptidase S9A N-terminal" evidence="8">
    <location>
        <begin position="10"/>
        <end position="366"/>
    </location>
</feature>
<dbReference type="PANTHER" id="PTHR42881:SF2">
    <property type="entry name" value="PROLYL ENDOPEPTIDASE"/>
    <property type="match status" value="1"/>
</dbReference>
<dbReference type="InterPro" id="IPR051167">
    <property type="entry name" value="Prolyl_oligopep/macrocyclase"/>
</dbReference>
<dbReference type="GO" id="GO:0070012">
    <property type="term" value="F:oligopeptidase activity"/>
    <property type="evidence" value="ECO:0007669"/>
    <property type="project" value="TreeGrafter"/>
</dbReference>
<dbReference type="PANTHER" id="PTHR42881">
    <property type="entry name" value="PROLYL ENDOPEPTIDASE"/>
    <property type="match status" value="1"/>
</dbReference>
<comment type="catalytic activity">
    <reaction evidence="1">
        <text>Hydrolysis of Pro-|-Xaa &gt;&gt; Ala-|-Xaa in oligopeptides.</text>
        <dbReference type="EC" id="3.4.21.26"/>
    </reaction>
</comment>
<comment type="caution">
    <text evidence="9">The sequence shown here is derived from an EMBL/GenBank/DDBJ whole genome shotgun (WGS) entry which is preliminary data.</text>
</comment>
<dbReference type="Gene3D" id="2.130.10.120">
    <property type="entry name" value="Prolyl oligopeptidase, N-terminal domain"/>
    <property type="match status" value="1"/>
</dbReference>
<dbReference type="EC" id="3.4.21.26" evidence="2"/>
<dbReference type="OrthoDB" id="9801421at2"/>
<protein>
    <recommendedName>
        <fullName evidence="2">prolyl oligopeptidase</fullName>
        <ecNumber evidence="2">3.4.21.26</ecNumber>
    </recommendedName>
</protein>
<feature type="compositionally biased region" description="Polar residues" evidence="6">
    <location>
        <begin position="702"/>
        <end position="712"/>
    </location>
</feature>
<feature type="domain" description="Peptidase S9 prolyl oligopeptidase catalytic" evidence="7">
    <location>
        <begin position="481"/>
        <end position="687"/>
    </location>
</feature>
<evidence type="ECO:0000259" key="7">
    <source>
        <dbReference type="Pfam" id="PF00326"/>
    </source>
</evidence>
<dbReference type="SUPFAM" id="SSF50993">
    <property type="entry name" value="Peptidase/esterase 'gauge' domain"/>
    <property type="match status" value="1"/>
</dbReference>
<dbReference type="Proteomes" id="UP000194360">
    <property type="component" value="Unassembled WGS sequence"/>
</dbReference>
<dbReference type="EMBL" id="MIGB01000055">
    <property type="protein sequence ID" value="OSY35226.1"/>
    <property type="molecule type" value="Genomic_DNA"/>
</dbReference>
<organism evidence="9 10">
    <name type="scientific">Pseudonocardia autotrophica</name>
    <name type="common">Amycolata autotrophica</name>
    <name type="synonym">Nocardia autotrophica</name>
    <dbReference type="NCBI Taxonomy" id="2074"/>
    <lineage>
        <taxon>Bacteria</taxon>
        <taxon>Bacillati</taxon>
        <taxon>Actinomycetota</taxon>
        <taxon>Actinomycetes</taxon>
        <taxon>Pseudonocardiales</taxon>
        <taxon>Pseudonocardiaceae</taxon>
        <taxon>Pseudonocardia</taxon>
    </lineage>
</organism>
<dbReference type="InterPro" id="IPR029058">
    <property type="entry name" value="AB_hydrolase_fold"/>
</dbReference>
<evidence type="ECO:0000256" key="2">
    <source>
        <dbReference type="ARBA" id="ARBA00011897"/>
    </source>
</evidence>
<dbReference type="SUPFAM" id="SSF53474">
    <property type="entry name" value="alpha/beta-Hydrolases"/>
    <property type="match status" value="1"/>
</dbReference>
<dbReference type="InterPro" id="IPR023302">
    <property type="entry name" value="Pept_S9A_N"/>
</dbReference>
<dbReference type="InterPro" id="IPR002470">
    <property type="entry name" value="Peptidase_S9A"/>
</dbReference>
<evidence type="ECO:0000259" key="8">
    <source>
        <dbReference type="Pfam" id="PF02897"/>
    </source>
</evidence>
<dbReference type="InterPro" id="IPR001375">
    <property type="entry name" value="Peptidase_S9_cat"/>
</dbReference>
<evidence type="ECO:0000256" key="6">
    <source>
        <dbReference type="SAM" id="MobiDB-lite"/>
    </source>
</evidence>
<evidence type="ECO:0000256" key="1">
    <source>
        <dbReference type="ARBA" id="ARBA00001070"/>
    </source>
</evidence>
<sequence length="712" mass="76305">MPAERPEYPEARTVDVQDVVAGIGFPDPYRWLEDDSEEAAAWQREQQSLTDTMIDGWPHLAALHASVGAFAADGTGSSNWMVEPAPRFAGGRWFRLDRSPAPDYPERAALVVSDGPDLPGTALYDPNSDGNRQISWFAPSPDGRIVAFAVCEDGSELGEVRLLDAGTGDRLADRIPQRTMGPLTVPQWLPDGSGFFYTAADTSSETFALRTFFHSVGTPPPDAPEPFDVPHGPTVQVSADGTRAVVSAVWPLPQYVCDLPGRAWRPFVQGIDASVAGVIHGDRYIAVTDHDARRGRIVAIPFDAPAPSDPAGWQELVAASDRVLSHVRLIGDRLVVTGSVDTEARAWVFDLDGRELEEVPLPGRGALPLDVLPNASLVPPEHPEEFLFAFSTPTSSPGVYSYRPGSGQLTTLREPRVHLPGAGASLHWARSADGTEVPYHVVRPAGAEKTAEKMQPSPTLITAYGGGRVAWPAQFPGPVAAFVAAGGTLVISHQRGGGDLGSGWADAGRLRNKQNSFDDLYAIAEDLIRTGVTTPDRLAVTGWSNGGLMAGVAFAQRPELWAAVVAQCPILDVVGCHRHPYGRFAIGSEYGDFDDPDEVTRLAGISPYQLIENGTVYPALYVHAGGADVACPPGPIRKFVARVQAVPDTTAPQLLRVWDRVGHGMATSRSEGITHATHWLAFLMQRLDLTPVDPSAGETRPQETTAGSGRAR</sequence>
<dbReference type="Pfam" id="PF00326">
    <property type="entry name" value="Peptidase_S9"/>
    <property type="match status" value="1"/>
</dbReference>
<accession>A0A1Y2MIX4</accession>
<dbReference type="STRING" id="2074.BG845_06200"/>
<name>A0A1Y2MIX4_PSEAH</name>
<dbReference type="GO" id="GO:0006508">
    <property type="term" value="P:proteolysis"/>
    <property type="evidence" value="ECO:0007669"/>
    <property type="project" value="UniProtKB-KW"/>
</dbReference>
<dbReference type="GO" id="GO:0005829">
    <property type="term" value="C:cytosol"/>
    <property type="evidence" value="ECO:0007669"/>
    <property type="project" value="TreeGrafter"/>
</dbReference>
<evidence type="ECO:0000256" key="4">
    <source>
        <dbReference type="ARBA" id="ARBA00022801"/>
    </source>
</evidence>
<keyword evidence="5" id="KW-0720">Serine protease</keyword>
<feature type="region of interest" description="Disordered" evidence="6">
    <location>
        <begin position="691"/>
        <end position="712"/>
    </location>
</feature>
<keyword evidence="3" id="KW-0645">Protease</keyword>
<dbReference type="Pfam" id="PF02897">
    <property type="entry name" value="Peptidase_S9_N"/>
    <property type="match status" value="1"/>
</dbReference>
<reference evidence="9 10" key="1">
    <citation type="submission" date="2016-09" db="EMBL/GenBank/DDBJ databases">
        <title>Pseudonocardia autotrophica DSM535, a candidate organism with high potential of specific P450 cytochromes.</title>
        <authorList>
            <person name="Grumaz C."/>
            <person name="Vainshtein Y."/>
            <person name="Kirstahler P."/>
            <person name="Sohn K."/>
        </authorList>
    </citation>
    <scope>NUCLEOTIDE SEQUENCE [LARGE SCALE GENOMIC DNA]</scope>
    <source>
        <strain evidence="9 10">DSM 535</strain>
    </source>
</reference>
<dbReference type="AlphaFoldDB" id="A0A1Y2MIX4"/>
<dbReference type="Gene3D" id="3.40.50.1820">
    <property type="entry name" value="alpha/beta hydrolase"/>
    <property type="match status" value="1"/>
</dbReference>
<keyword evidence="4 9" id="KW-0378">Hydrolase</keyword>